<keyword evidence="2" id="KW-0813">Transport</keyword>
<sequence>MASSIRSRSTRTAGRGATPMSTDVVLHDLGKVYAAHAGARARTIFDGLGMTIRAGELVALVGPSGCGKSTLLNLVAGLDQPTRGRVEFARCRSDIDLGIVFQQPRLVDWLTVQENVSLVFERDRPPPGDARAAAARLLARVQLQDHASSYPQRLSGGQKQRVAIARAFAIPPDVLLLDEPFSALDELTARRLRLLLQELWLDDERPRPTGILVTHNMLEAAFLADRIVVMGGRPAHITAIIEVDVARPRDPDDPALFAVHRRVMQALAGWASP</sequence>
<keyword evidence="3" id="KW-1003">Cell membrane</keyword>
<keyword evidence="3" id="KW-0472">Membrane</keyword>
<proteinExistence type="inferred from homology"/>
<dbReference type="SUPFAM" id="SSF52540">
    <property type="entry name" value="P-loop containing nucleoside triphosphate hydrolases"/>
    <property type="match status" value="1"/>
</dbReference>
<keyword evidence="5 7" id="KW-0067">ATP-binding</keyword>
<evidence type="ECO:0000256" key="2">
    <source>
        <dbReference type="ARBA" id="ARBA00022448"/>
    </source>
</evidence>
<evidence type="ECO:0000313" key="7">
    <source>
        <dbReference type="EMBL" id="NUZ07872.1"/>
    </source>
</evidence>
<name>A0A7Y6NR89_9BURK</name>
<dbReference type="PROSITE" id="PS50893">
    <property type="entry name" value="ABC_TRANSPORTER_2"/>
    <property type="match status" value="1"/>
</dbReference>
<evidence type="ECO:0000256" key="4">
    <source>
        <dbReference type="ARBA" id="ARBA00022741"/>
    </source>
</evidence>
<evidence type="ECO:0000259" key="6">
    <source>
        <dbReference type="PROSITE" id="PS50893"/>
    </source>
</evidence>
<dbReference type="InterPro" id="IPR003439">
    <property type="entry name" value="ABC_transporter-like_ATP-bd"/>
</dbReference>
<dbReference type="InterPro" id="IPR003593">
    <property type="entry name" value="AAA+_ATPase"/>
</dbReference>
<evidence type="ECO:0000256" key="3">
    <source>
        <dbReference type="ARBA" id="ARBA00022475"/>
    </source>
</evidence>
<dbReference type="GO" id="GO:0016887">
    <property type="term" value="F:ATP hydrolysis activity"/>
    <property type="evidence" value="ECO:0007669"/>
    <property type="project" value="InterPro"/>
</dbReference>
<feature type="domain" description="ABC transporter" evidence="6">
    <location>
        <begin position="24"/>
        <end position="257"/>
    </location>
</feature>
<evidence type="ECO:0000313" key="8">
    <source>
        <dbReference type="Proteomes" id="UP000529637"/>
    </source>
</evidence>
<dbReference type="PANTHER" id="PTHR42788:SF19">
    <property type="entry name" value="ALIPHATIC SULFONATES IMPORT ATP-BINDING PROTEIN SSUB 2"/>
    <property type="match status" value="1"/>
</dbReference>
<dbReference type="PROSITE" id="PS00211">
    <property type="entry name" value="ABC_TRANSPORTER_1"/>
    <property type="match status" value="1"/>
</dbReference>
<dbReference type="Proteomes" id="UP000529637">
    <property type="component" value="Unassembled WGS sequence"/>
</dbReference>
<dbReference type="Gene3D" id="3.40.50.300">
    <property type="entry name" value="P-loop containing nucleotide triphosphate hydrolases"/>
    <property type="match status" value="1"/>
</dbReference>
<dbReference type="SMART" id="SM00382">
    <property type="entry name" value="AAA"/>
    <property type="match status" value="1"/>
</dbReference>
<keyword evidence="4" id="KW-0547">Nucleotide-binding</keyword>
<protein>
    <submittedName>
        <fullName evidence="7">ABC transporter ATP-binding protein</fullName>
    </submittedName>
</protein>
<dbReference type="InterPro" id="IPR017871">
    <property type="entry name" value="ABC_transporter-like_CS"/>
</dbReference>
<reference evidence="7 8" key="1">
    <citation type="submission" date="2020-06" db="EMBL/GenBank/DDBJ databases">
        <title>Schlegella sp. ID0723 isolated from air conditioner.</title>
        <authorList>
            <person name="Kim D.Y."/>
            <person name="Kim D.-U."/>
        </authorList>
    </citation>
    <scope>NUCLEOTIDE SEQUENCE [LARGE SCALE GENOMIC DNA]</scope>
    <source>
        <strain evidence="7 8">ID0723</strain>
    </source>
</reference>
<dbReference type="InterPro" id="IPR027417">
    <property type="entry name" value="P-loop_NTPase"/>
</dbReference>
<dbReference type="Pfam" id="PF00005">
    <property type="entry name" value="ABC_tran"/>
    <property type="match status" value="1"/>
</dbReference>
<evidence type="ECO:0000256" key="1">
    <source>
        <dbReference type="ARBA" id="ARBA00005417"/>
    </source>
</evidence>
<dbReference type="PANTHER" id="PTHR42788">
    <property type="entry name" value="TAURINE IMPORT ATP-BINDING PROTEIN-RELATED"/>
    <property type="match status" value="1"/>
</dbReference>
<dbReference type="EMBL" id="JABWMJ010000009">
    <property type="protein sequence ID" value="NUZ07872.1"/>
    <property type="molecule type" value="Genomic_DNA"/>
</dbReference>
<gene>
    <name evidence="7" type="ORF">HQN59_19075</name>
</gene>
<comment type="caution">
    <text evidence="7">The sequence shown here is derived from an EMBL/GenBank/DDBJ whole genome shotgun (WGS) entry which is preliminary data.</text>
</comment>
<keyword evidence="8" id="KW-1185">Reference proteome</keyword>
<dbReference type="InterPro" id="IPR050166">
    <property type="entry name" value="ABC_transporter_ATP-bind"/>
</dbReference>
<comment type="similarity">
    <text evidence="1">Belongs to the ABC transporter superfamily.</text>
</comment>
<accession>A0A7Y6NR89</accession>
<organism evidence="7 8">
    <name type="scientific">Piscinibacter koreensis</name>
    <dbReference type="NCBI Taxonomy" id="2742824"/>
    <lineage>
        <taxon>Bacteria</taxon>
        <taxon>Pseudomonadati</taxon>
        <taxon>Pseudomonadota</taxon>
        <taxon>Betaproteobacteria</taxon>
        <taxon>Burkholderiales</taxon>
        <taxon>Sphaerotilaceae</taxon>
        <taxon>Piscinibacter</taxon>
    </lineage>
</organism>
<dbReference type="AlphaFoldDB" id="A0A7Y6NR89"/>
<evidence type="ECO:0000256" key="5">
    <source>
        <dbReference type="ARBA" id="ARBA00022840"/>
    </source>
</evidence>
<dbReference type="GO" id="GO:0005524">
    <property type="term" value="F:ATP binding"/>
    <property type="evidence" value="ECO:0007669"/>
    <property type="project" value="UniProtKB-KW"/>
</dbReference>